<feature type="compositionally biased region" description="Pro residues" evidence="1">
    <location>
        <begin position="1"/>
        <end position="12"/>
    </location>
</feature>
<feature type="compositionally biased region" description="Basic and acidic residues" evidence="1">
    <location>
        <begin position="18"/>
        <end position="28"/>
    </location>
</feature>
<reference evidence="2 3" key="1">
    <citation type="submission" date="2014-04" db="EMBL/GenBank/DDBJ databases">
        <title>Evolutionary Origins and Diversification of the Mycorrhizal Mutualists.</title>
        <authorList>
            <consortium name="DOE Joint Genome Institute"/>
            <consortium name="Mycorrhizal Genomics Consortium"/>
            <person name="Kohler A."/>
            <person name="Kuo A."/>
            <person name="Nagy L.G."/>
            <person name="Floudas D."/>
            <person name="Copeland A."/>
            <person name="Barry K.W."/>
            <person name="Cichocki N."/>
            <person name="Veneault-Fourrey C."/>
            <person name="LaButti K."/>
            <person name="Lindquist E.A."/>
            <person name="Lipzen A."/>
            <person name="Lundell T."/>
            <person name="Morin E."/>
            <person name="Murat C."/>
            <person name="Riley R."/>
            <person name="Ohm R."/>
            <person name="Sun H."/>
            <person name="Tunlid A."/>
            <person name="Henrissat B."/>
            <person name="Grigoriev I.V."/>
            <person name="Hibbett D.S."/>
            <person name="Martin F."/>
        </authorList>
    </citation>
    <scope>NUCLEOTIDE SEQUENCE [LARGE SCALE GENOMIC DNA]</scope>
    <source>
        <strain evidence="2 3">MD-312</strain>
    </source>
</reference>
<evidence type="ECO:0000256" key="1">
    <source>
        <dbReference type="SAM" id="MobiDB-lite"/>
    </source>
</evidence>
<gene>
    <name evidence="2" type="ORF">HYDPIDRAFT_33126</name>
</gene>
<sequence length="119" mass="12842">MDLPDPPQPSPPRPRRPTIKEVPDKDEPFLFSQPPMPPAADNAPDEDDDDEGDEASTGTPIDVNEETLNDIYANVSFYSSLCAGVASLFESAVFAFDAAHGKSRTGKTPIAYHPRSLLG</sequence>
<protein>
    <submittedName>
        <fullName evidence="2">Uncharacterized protein</fullName>
    </submittedName>
</protein>
<accession>A0A0C9W0X3</accession>
<dbReference type="EMBL" id="KN839886">
    <property type="protein sequence ID" value="KIJ59518.1"/>
    <property type="molecule type" value="Genomic_DNA"/>
</dbReference>
<evidence type="ECO:0000313" key="3">
    <source>
        <dbReference type="Proteomes" id="UP000053820"/>
    </source>
</evidence>
<keyword evidence="3" id="KW-1185">Reference proteome</keyword>
<proteinExistence type="predicted"/>
<dbReference type="Proteomes" id="UP000053820">
    <property type="component" value="Unassembled WGS sequence"/>
</dbReference>
<dbReference type="HOGENOM" id="CLU_2061799_0_0_1"/>
<feature type="region of interest" description="Disordered" evidence="1">
    <location>
        <begin position="1"/>
        <end position="65"/>
    </location>
</feature>
<organism evidence="2 3">
    <name type="scientific">Hydnomerulius pinastri MD-312</name>
    <dbReference type="NCBI Taxonomy" id="994086"/>
    <lineage>
        <taxon>Eukaryota</taxon>
        <taxon>Fungi</taxon>
        <taxon>Dikarya</taxon>
        <taxon>Basidiomycota</taxon>
        <taxon>Agaricomycotina</taxon>
        <taxon>Agaricomycetes</taxon>
        <taxon>Agaricomycetidae</taxon>
        <taxon>Boletales</taxon>
        <taxon>Boletales incertae sedis</taxon>
        <taxon>Leucogyrophana</taxon>
    </lineage>
</organism>
<dbReference type="AlphaFoldDB" id="A0A0C9W0X3"/>
<feature type="region of interest" description="Disordered" evidence="1">
    <location>
        <begin position="100"/>
        <end position="119"/>
    </location>
</feature>
<evidence type="ECO:0000313" key="2">
    <source>
        <dbReference type="EMBL" id="KIJ59518.1"/>
    </source>
</evidence>
<feature type="compositionally biased region" description="Acidic residues" evidence="1">
    <location>
        <begin position="43"/>
        <end position="54"/>
    </location>
</feature>
<name>A0A0C9W0X3_9AGAM</name>